<dbReference type="InterPro" id="IPR001547">
    <property type="entry name" value="Glyco_hydro_5"/>
</dbReference>
<organism evidence="9 10">
    <name type="scientific">Aureliella helgolandensis</name>
    <dbReference type="NCBI Taxonomy" id="2527968"/>
    <lineage>
        <taxon>Bacteria</taxon>
        <taxon>Pseudomonadati</taxon>
        <taxon>Planctomycetota</taxon>
        <taxon>Planctomycetia</taxon>
        <taxon>Pirellulales</taxon>
        <taxon>Pirellulaceae</taxon>
        <taxon>Aureliella</taxon>
    </lineage>
</organism>
<feature type="domain" description="Glycoside hydrolase family 5" evidence="8">
    <location>
        <begin position="43"/>
        <end position="212"/>
    </location>
</feature>
<dbReference type="GO" id="GO:0030245">
    <property type="term" value="P:cellulose catabolic process"/>
    <property type="evidence" value="ECO:0007669"/>
    <property type="project" value="UniProtKB-KW"/>
</dbReference>
<evidence type="ECO:0000256" key="6">
    <source>
        <dbReference type="ARBA" id="ARBA00023326"/>
    </source>
</evidence>
<comment type="similarity">
    <text evidence="1 7">Belongs to the glycosyl hydrolase 5 (cellulase A) family.</text>
</comment>
<keyword evidence="5 7" id="KW-0326">Glycosidase</keyword>
<dbReference type="EC" id="3.2.1.4" evidence="9"/>
<name>A0A518G5B4_9BACT</name>
<evidence type="ECO:0000256" key="1">
    <source>
        <dbReference type="ARBA" id="ARBA00005641"/>
    </source>
</evidence>
<evidence type="ECO:0000256" key="2">
    <source>
        <dbReference type="ARBA" id="ARBA00022801"/>
    </source>
</evidence>
<keyword evidence="2 7" id="KW-0378">Hydrolase</keyword>
<sequence length="515" mass="58905">MSILLTFWVASGLQYSVPSLAQSVEVARSASLPRATAAELPRWRGFNLLEKFHKDWSNQPFVEDDFRMIHELGFNFVRLPLDYRIWTDQGDWNQFDESQLQEIDRAVNYGHKYGIHVCINFHRAPGYTVASPPEPTDLWTDTATQAVCKRHWATFAKRYRGIPNEQLSFNLFNEPPEDVGAAFYTVVREVVAAIRAEDPQRLIISDGLAWGLKPVYEFADLNIAQATRGYTPFELTHYQASWVADADRFPVPQWPQMKAYGLLVSETKPDIPADQQRTLVIKGTFSAPTSMRLRVGTVSTQAVLVVTADGSTIFEKTFTPGPGLGEWKEASYQAQWDNYQNLYDRDYRMSVPAGTQRIVARVVEGDWLTVTELGLRSEDTDDSREHSIAIDPQWGQSASTITYSPQATPNVFLTEQLHDRQWLYDSTVLPWFQAKEKGIGVVVGEFGCFNRTPHEVTLAWMEDALANWKRCDMGWALWNFRGSFGVLDSERTDVEYENFQGHLLDRKMLELLQRY</sequence>
<reference evidence="9 10" key="1">
    <citation type="submission" date="2019-02" db="EMBL/GenBank/DDBJ databases">
        <title>Deep-cultivation of Planctomycetes and their phenomic and genomic characterization uncovers novel biology.</title>
        <authorList>
            <person name="Wiegand S."/>
            <person name="Jogler M."/>
            <person name="Boedeker C."/>
            <person name="Pinto D."/>
            <person name="Vollmers J."/>
            <person name="Rivas-Marin E."/>
            <person name="Kohn T."/>
            <person name="Peeters S.H."/>
            <person name="Heuer A."/>
            <person name="Rast P."/>
            <person name="Oberbeckmann S."/>
            <person name="Bunk B."/>
            <person name="Jeske O."/>
            <person name="Meyerdierks A."/>
            <person name="Storesund J.E."/>
            <person name="Kallscheuer N."/>
            <person name="Luecker S."/>
            <person name="Lage O.M."/>
            <person name="Pohl T."/>
            <person name="Merkel B.J."/>
            <person name="Hornburger P."/>
            <person name="Mueller R.-W."/>
            <person name="Bruemmer F."/>
            <person name="Labrenz M."/>
            <person name="Spormann A.M."/>
            <person name="Op den Camp H."/>
            <person name="Overmann J."/>
            <person name="Amann R."/>
            <person name="Jetten M.S.M."/>
            <person name="Mascher T."/>
            <person name="Medema M.H."/>
            <person name="Devos D.P."/>
            <person name="Kaster A.-K."/>
            <person name="Ovreas L."/>
            <person name="Rohde M."/>
            <person name="Galperin M.Y."/>
            <person name="Jogler C."/>
        </authorList>
    </citation>
    <scope>NUCLEOTIDE SEQUENCE [LARGE SCALE GENOMIC DNA]</scope>
    <source>
        <strain evidence="9 10">Q31a</strain>
    </source>
</reference>
<evidence type="ECO:0000313" key="9">
    <source>
        <dbReference type="EMBL" id="QDV23784.1"/>
    </source>
</evidence>
<dbReference type="InterPro" id="IPR017853">
    <property type="entry name" value="GH"/>
</dbReference>
<keyword evidence="6" id="KW-0624">Polysaccharide degradation</keyword>
<evidence type="ECO:0000256" key="4">
    <source>
        <dbReference type="ARBA" id="ARBA00023277"/>
    </source>
</evidence>
<proteinExistence type="inferred from homology"/>
<dbReference type="OrthoDB" id="9800475at2"/>
<accession>A0A518G5B4</accession>
<evidence type="ECO:0000313" key="10">
    <source>
        <dbReference type="Proteomes" id="UP000318017"/>
    </source>
</evidence>
<dbReference type="InterPro" id="IPR050386">
    <property type="entry name" value="Glycosyl_hydrolase_5"/>
</dbReference>
<keyword evidence="4" id="KW-0119">Carbohydrate metabolism</keyword>
<dbReference type="GO" id="GO:0009986">
    <property type="term" value="C:cell surface"/>
    <property type="evidence" value="ECO:0007669"/>
    <property type="project" value="TreeGrafter"/>
</dbReference>
<protein>
    <submittedName>
        <fullName evidence="9">Endoglucanase C307</fullName>
        <ecNumber evidence="9">3.2.1.4</ecNumber>
    </submittedName>
</protein>
<dbReference type="AlphaFoldDB" id="A0A518G5B4"/>
<keyword evidence="10" id="KW-1185">Reference proteome</keyword>
<dbReference type="EMBL" id="CP036298">
    <property type="protein sequence ID" value="QDV23784.1"/>
    <property type="molecule type" value="Genomic_DNA"/>
</dbReference>
<dbReference type="GO" id="GO:0008810">
    <property type="term" value="F:cellulase activity"/>
    <property type="evidence" value="ECO:0007669"/>
    <property type="project" value="UniProtKB-EC"/>
</dbReference>
<dbReference type="Gene3D" id="3.20.20.80">
    <property type="entry name" value="Glycosidases"/>
    <property type="match status" value="2"/>
</dbReference>
<dbReference type="Proteomes" id="UP000318017">
    <property type="component" value="Chromosome"/>
</dbReference>
<dbReference type="KEGG" id="ahel:Q31a_20890"/>
<evidence type="ECO:0000259" key="8">
    <source>
        <dbReference type="Pfam" id="PF00150"/>
    </source>
</evidence>
<dbReference type="Pfam" id="PF00150">
    <property type="entry name" value="Cellulase"/>
    <property type="match status" value="1"/>
</dbReference>
<dbReference type="GO" id="GO:0005576">
    <property type="term" value="C:extracellular region"/>
    <property type="evidence" value="ECO:0007669"/>
    <property type="project" value="TreeGrafter"/>
</dbReference>
<keyword evidence="3" id="KW-0136">Cellulose degradation</keyword>
<evidence type="ECO:0000256" key="3">
    <source>
        <dbReference type="ARBA" id="ARBA00023001"/>
    </source>
</evidence>
<dbReference type="GO" id="GO:0008422">
    <property type="term" value="F:beta-glucosidase activity"/>
    <property type="evidence" value="ECO:0007669"/>
    <property type="project" value="TreeGrafter"/>
</dbReference>
<dbReference type="RefSeq" id="WP_145076958.1">
    <property type="nucleotide sequence ID" value="NZ_CP036298.1"/>
</dbReference>
<dbReference type="PANTHER" id="PTHR31297">
    <property type="entry name" value="GLUCAN ENDO-1,6-BETA-GLUCOSIDASE B"/>
    <property type="match status" value="1"/>
</dbReference>
<evidence type="ECO:0000256" key="5">
    <source>
        <dbReference type="ARBA" id="ARBA00023295"/>
    </source>
</evidence>
<dbReference type="SUPFAM" id="SSF51445">
    <property type="entry name" value="(Trans)glycosidases"/>
    <property type="match status" value="1"/>
</dbReference>
<evidence type="ECO:0000256" key="7">
    <source>
        <dbReference type="RuleBase" id="RU361153"/>
    </source>
</evidence>
<gene>
    <name evidence="9" type="ORF">Q31a_20890</name>
</gene>
<dbReference type="PANTHER" id="PTHR31297:SF41">
    <property type="entry name" value="ENDOGLUCANASE, PUTATIVE (AFU_ORTHOLOGUE AFUA_5G01830)-RELATED"/>
    <property type="match status" value="1"/>
</dbReference>